<dbReference type="InterPro" id="IPR012959">
    <property type="entry name" value="CPL_dom"/>
</dbReference>
<dbReference type="Pfam" id="PF22493">
    <property type="entry name" value="PUF_NOP9"/>
    <property type="match status" value="1"/>
</dbReference>
<dbReference type="InterPro" id="IPR033133">
    <property type="entry name" value="PUM-HD"/>
</dbReference>
<dbReference type="OMA" id="GKCEMWA"/>
<evidence type="ECO:0000256" key="2">
    <source>
        <dbReference type="ARBA" id="ARBA00022845"/>
    </source>
</evidence>
<feature type="compositionally biased region" description="Basic and acidic residues" evidence="5">
    <location>
        <begin position="60"/>
        <end position="71"/>
    </location>
</feature>
<feature type="compositionally biased region" description="Acidic residues" evidence="5">
    <location>
        <begin position="422"/>
        <end position="433"/>
    </location>
</feature>
<dbReference type="FunFam" id="1.25.10.10:FF:000405">
    <property type="entry name" value="Pumilio homolog 24"/>
    <property type="match status" value="1"/>
</dbReference>
<feature type="domain" description="PUM-HD" evidence="6">
    <location>
        <begin position="107"/>
        <end position="459"/>
    </location>
</feature>
<dbReference type="GO" id="GO:0006417">
    <property type="term" value="P:regulation of translation"/>
    <property type="evidence" value="ECO:0007669"/>
    <property type="project" value="UniProtKB-KW"/>
</dbReference>
<name>A0A103XJ08_CYNCS</name>
<dbReference type="STRING" id="59895.A0A103XJ08"/>
<keyword evidence="3" id="KW-0694">RNA-binding</keyword>
<dbReference type="InterPro" id="IPR011989">
    <property type="entry name" value="ARM-like"/>
</dbReference>
<evidence type="ECO:0000259" key="6">
    <source>
        <dbReference type="PROSITE" id="PS50303"/>
    </source>
</evidence>
<dbReference type="InterPro" id="IPR016024">
    <property type="entry name" value="ARM-type_fold"/>
</dbReference>
<protein>
    <submittedName>
        <fullName evidence="7">Armadillo-like helical</fullName>
    </submittedName>
</protein>
<dbReference type="Proteomes" id="UP000243975">
    <property type="component" value="Unassembled WGS sequence"/>
</dbReference>
<reference evidence="7 8" key="1">
    <citation type="journal article" date="2016" name="Sci. Rep.">
        <title>The genome sequence of the outbreeding globe artichoke constructed de novo incorporating a phase-aware low-pass sequencing strategy of F1 progeny.</title>
        <authorList>
            <person name="Scaglione D."/>
            <person name="Reyes-Chin-Wo S."/>
            <person name="Acquadro A."/>
            <person name="Froenicke L."/>
            <person name="Portis E."/>
            <person name="Beitel C."/>
            <person name="Tirone M."/>
            <person name="Mauro R."/>
            <person name="Lo Monaco A."/>
            <person name="Mauromicale G."/>
            <person name="Faccioli P."/>
            <person name="Cattivelli L."/>
            <person name="Rieseberg L."/>
            <person name="Michelmore R."/>
            <person name="Lanteri S."/>
        </authorList>
    </citation>
    <scope>NUCLEOTIDE SEQUENCE [LARGE SCALE GENOMIC DNA]</scope>
    <source>
        <strain evidence="7">2C</strain>
    </source>
</reference>
<dbReference type="Pfam" id="PF08144">
    <property type="entry name" value="CPL"/>
    <property type="match status" value="1"/>
</dbReference>
<gene>
    <name evidence="7" type="ORF">Ccrd_006288</name>
</gene>
<dbReference type="Gramene" id="KVH91686">
    <property type="protein sequence ID" value="KVH91686"/>
    <property type="gene ID" value="Ccrd_006288"/>
</dbReference>
<feature type="repeat" description="Pumilio" evidence="4">
    <location>
        <begin position="171"/>
        <end position="206"/>
    </location>
</feature>
<feature type="region of interest" description="Disordered" evidence="5">
    <location>
        <begin position="1"/>
        <end position="83"/>
    </location>
</feature>
<dbReference type="PROSITE" id="PS50302">
    <property type="entry name" value="PUM"/>
    <property type="match status" value="3"/>
</dbReference>
<dbReference type="GO" id="GO:0005730">
    <property type="term" value="C:nucleolus"/>
    <property type="evidence" value="ECO:0007669"/>
    <property type="project" value="TreeGrafter"/>
</dbReference>
<dbReference type="GO" id="GO:0003729">
    <property type="term" value="F:mRNA binding"/>
    <property type="evidence" value="ECO:0007669"/>
    <property type="project" value="TreeGrafter"/>
</dbReference>
<dbReference type="SMART" id="SM00025">
    <property type="entry name" value="Pumilio"/>
    <property type="match status" value="5"/>
</dbReference>
<dbReference type="PROSITE" id="PS50303">
    <property type="entry name" value="PUM_HD"/>
    <property type="match status" value="1"/>
</dbReference>
<evidence type="ECO:0000256" key="5">
    <source>
        <dbReference type="SAM" id="MobiDB-lite"/>
    </source>
</evidence>
<dbReference type="PANTHER" id="PTHR13389:SF0">
    <property type="entry name" value="PUMILIO HOMOLOG 3"/>
    <property type="match status" value="1"/>
</dbReference>
<keyword evidence="2" id="KW-0810">Translation regulation</keyword>
<evidence type="ECO:0000256" key="1">
    <source>
        <dbReference type="ARBA" id="ARBA00022737"/>
    </source>
</evidence>
<feature type="compositionally biased region" description="Polar residues" evidence="5">
    <location>
        <begin position="1"/>
        <end position="10"/>
    </location>
</feature>
<accession>A0A103XJ08</accession>
<evidence type="ECO:0000256" key="4">
    <source>
        <dbReference type="PROSITE-ProRule" id="PRU00317"/>
    </source>
</evidence>
<proteinExistence type="predicted"/>
<keyword evidence="1" id="KW-0677">Repeat</keyword>
<dbReference type="AlphaFoldDB" id="A0A103XJ08"/>
<evidence type="ECO:0000313" key="8">
    <source>
        <dbReference type="Proteomes" id="UP000243975"/>
    </source>
</evidence>
<dbReference type="EMBL" id="LEKV01004911">
    <property type="protein sequence ID" value="KVH91686.1"/>
    <property type="molecule type" value="Genomic_DNA"/>
</dbReference>
<evidence type="ECO:0000313" key="7">
    <source>
        <dbReference type="EMBL" id="KVH91686.1"/>
    </source>
</evidence>
<dbReference type="SUPFAM" id="SSF48371">
    <property type="entry name" value="ARM repeat"/>
    <property type="match status" value="1"/>
</dbReference>
<feature type="region of interest" description="Disordered" evidence="5">
    <location>
        <begin position="411"/>
        <end position="435"/>
    </location>
</feature>
<feature type="repeat" description="Pumilio" evidence="4">
    <location>
        <begin position="207"/>
        <end position="243"/>
    </location>
</feature>
<comment type="caution">
    <text evidence="7">The sequence shown here is derived from an EMBL/GenBank/DDBJ whole genome shotgun (WGS) entry which is preliminary data.</text>
</comment>
<evidence type="ECO:0000256" key="3">
    <source>
        <dbReference type="ARBA" id="ARBA00022884"/>
    </source>
</evidence>
<dbReference type="PANTHER" id="PTHR13389">
    <property type="entry name" value="PUMILIO HOMOLOG 3"/>
    <property type="match status" value="1"/>
</dbReference>
<dbReference type="InterPro" id="IPR040059">
    <property type="entry name" value="PUM3"/>
</dbReference>
<dbReference type="Gene3D" id="1.25.10.10">
    <property type="entry name" value="Leucine-rich Repeat Variant"/>
    <property type="match status" value="1"/>
</dbReference>
<keyword evidence="8" id="KW-1185">Reference proteome</keyword>
<dbReference type="InterPro" id="IPR001313">
    <property type="entry name" value="Pumilio_RNA-bd_rpt"/>
</dbReference>
<sequence length="616" mass="68740">MAFKNQQGDQSNKRKRIPGGTKGGDGGKTSQKKKLKTPSNDQSNKGFKKPFSSSKHHHGKADGKPRFDKSDTAQNVPKTKRELRLQAKELAEARKKKRKPHYTLEQELALLWEKMRRRNIGKEDRSKLVSEALRKMKGKIHEIAGSHVSCRVLQTCAKYCSQDERNAVFEELRPHFLTLACNTYAVHLITKLLDNASKEQLAEFISSLHGHVASLLRHMVGSVVVEHAYQLGNATQKQALLMELYSTELQLFKDLVLVKERRLVDIISKLNLQKAAVMRHMSSVFQPILEKGIVDHSILHTALVEYFTIAGKSSAADVIQHLASALLVRMIHTKDGSKIGILCIKHGSAQERKKIIKGMKGHVSKIAQDRFGSMVLTCILSVVDDTQLIKKIIIRELQAVLKELILDKGDSEPGTDVKSSEVEGDENMSDAEENVQSVVAGGKKDPILRRKELLVDSGLAESLIDACCESAEELLRSNHGREVLFEVASGGADGILRPHLDEKLDSLHEAIATRVALPKSEGQEEEHLLENFHSSRTIRKLILECPSFASTLWKKAFKGKCKTWAQGHSAKVVCAYLETSDPMVLKLAKQELQPLLDKGVLKLPENNQPRKQAKQL</sequence>
<feature type="repeat" description="Pumilio" evidence="4">
    <location>
        <begin position="358"/>
        <end position="395"/>
    </location>
</feature>
<organism evidence="7 8">
    <name type="scientific">Cynara cardunculus var. scolymus</name>
    <name type="common">Globe artichoke</name>
    <name type="synonym">Cynara scolymus</name>
    <dbReference type="NCBI Taxonomy" id="59895"/>
    <lineage>
        <taxon>Eukaryota</taxon>
        <taxon>Viridiplantae</taxon>
        <taxon>Streptophyta</taxon>
        <taxon>Embryophyta</taxon>
        <taxon>Tracheophyta</taxon>
        <taxon>Spermatophyta</taxon>
        <taxon>Magnoliopsida</taxon>
        <taxon>eudicotyledons</taxon>
        <taxon>Gunneridae</taxon>
        <taxon>Pentapetalae</taxon>
        <taxon>asterids</taxon>
        <taxon>campanulids</taxon>
        <taxon>Asterales</taxon>
        <taxon>Asteraceae</taxon>
        <taxon>Carduoideae</taxon>
        <taxon>Cardueae</taxon>
        <taxon>Carduinae</taxon>
        <taxon>Cynara</taxon>
    </lineage>
</organism>